<evidence type="ECO:0000256" key="2">
    <source>
        <dbReference type="ARBA" id="ARBA00022814"/>
    </source>
</evidence>
<dbReference type="Pfam" id="PF01029">
    <property type="entry name" value="NusB"/>
    <property type="match status" value="1"/>
</dbReference>
<evidence type="ECO:0000256" key="4">
    <source>
        <dbReference type="ARBA" id="ARBA00023015"/>
    </source>
</evidence>
<keyword evidence="3 6" id="KW-0694">RNA-binding</keyword>
<keyword evidence="5 6" id="KW-0804">Transcription</keyword>
<evidence type="ECO:0000256" key="6">
    <source>
        <dbReference type="HAMAP-Rule" id="MF_00073"/>
    </source>
</evidence>
<dbReference type="GO" id="GO:0031564">
    <property type="term" value="P:transcription antitermination"/>
    <property type="evidence" value="ECO:0007669"/>
    <property type="project" value="UniProtKB-KW"/>
</dbReference>
<gene>
    <name evidence="6" type="primary">nusB</name>
    <name evidence="8" type="ORF">BBF96_09150</name>
</gene>
<reference evidence="8 9" key="1">
    <citation type="submission" date="2016-07" db="EMBL/GenBank/DDBJ databases">
        <title>Genome and transcriptome analysis of iron-reducing fermentative bacteria Anoxybacter fermentans.</title>
        <authorList>
            <person name="Zeng X."/>
            <person name="Shao Z."/>
        </authorList>
    </citation>
    <scope>NUCLEOTIDE SEQUENCE [LARGE SCALE GENOMIC DNA]</scope>
    <source>
        <strain evidence="8 9">DY22613</strain>
    </source>
</reference>
<keyword evidence="4 6" id="KW-0805">Transcription regulation</keyword>
<evidence type="ECO:0000313" key="9">
    <source>
        <dbReference type="Proteomes" id="UP000267250"/>
    </source>
</evidence>
<organism evidence="8 9">
    <name type="scientific">Anoxybacter fermentans</name>
    <dbReference type="NCBI Taxonomy" id="1323375"/>
    <lineage>
        <taxon>Bacteria</taxon>
        <taxon>Bacillati</taxon>
        <taxon>Bacillota</taxon>
        <taxon>Clostridia</taxon>
        <taxon>Halanaerobiales</taxon>
        <taxon>Anoxybacter</taxon>
    </lineage>
</organism>
<protein>
    <recommendedName>
        <fullName evidence="6">Transcription antitermination protein NusB</fullName>
    </recommendedName>
    <alternativeName>
        <fullName evidence="6">Antitermination factor NusB</fullName>
    </alternativeName>
</protein>
<feature type="domain" description="NusB/RsmB/TIM44" evidence="7">
    <location>
        <begin position="5"/>
        <end position="128"/>
    </location>
</feature>
<evidence type="ECO:0000259" key="7">
    <source>
        <dbReference type="Pfam" id="PF01029"/>
    </source>
</evidence>
<dbReference type="NCBIfam" id="TIGR01951">
    <property type="entry name" value="nusB"/>
    <property type="match status" value="1"/>
</dbReference>
<dbReference type="HAMAP" id="MF_00073">
    <property type="entry name" value="NusB"/>
    <property type="match status" value="1"/>
</dbReference>
<dbReference type="Proteomes" id="UP000267250">
    <property type="component" value="Chromosome"/>
</dbReference>
<dbReference type="AlphaFoldDB" id="A0A3S9T2Z9"/>
<accession>A0A3S9T2Z9</accession>
<dbReference type="GO" id="GO:0003723">
    <property type="term" value="F:RNA binding"/>
    <property type="evidence" value="ECO:0007669"/>
    <property type="project" value="UniProtKB-UniRule"/>
</dbReference>
<evidence type="ECO:0000256" key="5">
    <source>
        <dbReference type="ARBA" id="ARBA00023163"/>
    </source>
</evidence>
<evidence type="ECO:0000256" key="3">
    <source>
        <dbReference type="ARBA" id="ARBA00022884"/>
    </source>
</evidence>
<dbReference type="SUPFAM" id="SSF48013">
    <property type="entry name" value="NusB-like"/>
    <property type="match status" value="1"/>
</dbReference>
<sequence>MARRQQRIWVLQALFEANFRNLDASQTLANLIEREPDAAKADYTQKLIPLVIENLEEIDSKIEQFSKDWRIDRMAKVDLCILRMAIAEMLYIDDVADSVAINEALEIAKEYSTEKSAKFINGILGAFSKSLEEKQEEIK</sequence>
<dbReference type="KEGG" id="aft:BBF96_09150"/>
<evidence type="ECO:0000313" key="8">
    <source>
        <dbReference type="EMBL" id="AZR74881.1"/>
    </source>
</evidence>
<dbReference type="PANTHER" id="PTHR11078">
    <property type="entry name" value="N UTILIZATION SUBSTANCE PROTEIN B-RELATED"/>
    <property type="match status" value="1"/>
</dbReference>
<proteinExistence type="inferred from homology"/>
<dbReference type="Gene3D" id="1.10.940.10">
    <property type="entry name" value="NusB-like"/>
    <property type="match status" value="1"/>
</dbReference>
<keyword evidence="9" id="KW-1185">Reference proteome</keyword>
<name>A0A3S9T2Z9_9FIRM</name>
<dbReference type="PANTHER" id="PTHR11078:SF3">
    <property type="entry name" value="ANTITERMINATION NUSB DOMAIN-CONTAINING PROTEIN"/>
    <property type="match status" value="1"/>
</dbReference>
<dbReference type="EMBL" id="CP016379">
    <property type="protein sequence ID" value="AZR74881.1"/>
    <property type="molecule type" value="Genomic_DNA"/>
</dbReference>
<dbReference type="InterPro" id="IPR011605">
    <property type="entry name" value="NusB_fam"/>
</dbReference>
<comment type="similarity">
    <text evidence="1 6">Belongs to the NusB family.</text>
</comment>
<evidence type="ECO:0000256" key="1">
    <source>
        <dbReference type="ARBA" id="ARBA00005952"/>
    </source>
</evidence>
<dbReference type="InterPro" id="IPR006027">
    <property type="entry name" value="NusB_RsmB_TIM44"/>
</dbReference>
<keyword evidence="2 6" id="KW-0889">Transcription antitermination</keyword>
<dbReference type="GO" id="GO:0005829">
    <property type="term" value="C:cytosol"/>
    <property type="evidence" value="ECO:0007669"/>
    <property type="project" value="TreeGrafter"/>
</dbReference>
<comment type="function">
    <text evidence="6">Involved in transcription antitermination. Required for transcription of ribosomal RNA (rRNA) genes. Binds specifically to the boxA antiterminator sequence of the ribosomal RNA (rrn) operons.</text>
</comment>
<dbReference type="GO" id="GO:0006353">
    <property type="term" value="P:DNA-templated transcription termination"/>
    <property type="evidence" value="ECO:0007669"/>
    <property type="project" value="UniProtKB-UniRule"/>
</dbReference>
<dbReference type="InterPro" id="IPR035926">
    <property type="entry name" value="NusB-like_sf"/>
</dbReference>